<dbReference type="Proteomes" id="UP000694251">
    <property type="component" value="Chromosome 3"/>
</dbReference>
<name>A0A8T2FEN4_ARASU</name>
<dbReference type="AlphaFoldDB" id="A0A8T2FEN4"/>
<evidence type="ECO:0000259" key="1">
    <source>
        <dbReference type="PROSITE" id="PS50181"/>
    </source>
</evidence>
<protein>
    <submittedName>
        <fullName evidence="2">F-box domain</fullName>
    </submittedName>
</protein>
<comment type="caution">
    <text evidence="2">The sequence shown here is derived from an EMBL/GenBank/DDBJ whole genome shotgun (WGS) entry which is preliminary data.</text>
</comment>
<organism evidence="2 3">
    <name type="scientific">Arabidopsis suecica</name>
    <name type="common">Swedish thale-cress</name>
    <name type="synonym">Cardaminopsis suecica</name>
    <dbReference type="NCBI Taxonomy" id="45249"/>
    <lineage>
        <taxon>Eukaryota</taxon>
        <taxon>Viridiplantae</taxon>
        <taxon>Streptophyta</taxon>
        <taxon>Embryophyta</taxon>
        <taxon>Tracheophyta</taxon>
        <taxon>Spermatophyta</taxon>
        <taxon>Magnoliopsida</taxon>
        <taxon>eudicotyledons</taxon>
        <taxon>Gunneridae</taxon>
        <taxon>Pentapetalae</taxon>
        <taxon>rosids</taxon>
        <taxon>malvids</taxon>
        <taxon>Brassicales</taxon>
        <taxon>Brassicaceae</taxon>
        <taxon>Camelineae</taxon>
        <taxon>Arabidopsis</taxon>
    </lineage>
</organism>
<dbReference type="PROSITE" id="PS50181">
    <property type="entry name" value="FBOX"/>
    <property type="match status" value="1"/>
</dbReference>
<dbReference type="Pfam" id="PF08268">
    <property type="entry name" value="FBA_3"/>
    <property type="match status" value="2"/>
</dbReference>
<reference evidence="2 3" key="1">
    <citation type="submission" date="2020-12" db="EMBL/GenBank/DDBJ databases">
        <title>Concerted genomic and epigenomic changes stabilize Arabidopsis allopolyploids.</title>
        <authorList>
            <person name="Chen Z."/>
        </authorList>
    </citation>
    <scope>NUCLEOTIDE SEQUENCE [LARGE SCALE GENOMIC DNA]</scope>
    <source>
        <strain evidence="2">As9502</strain>
        <tissue evidence="2">Leaf</tissue>
    </source>
</reference>
<dbReference type="EMBL" id="JAEFBJ010000003">
    <property type="protein sequence ID" value="KAG7634785.1"/>
    <property type="molecule type" value="Genomic_DNA"/>
</dbReference>
<accession>A0A8T2FEN4</accession>
<keyword evidence="3" id="KW-1185">Reference proteome</keyword>
<evidence type="ECO:0000313" key="2">
    <source>
        <dbReference type="EMBL" id="KAG7634785.1"/>
    </source>
</evidence>
<dbReference type="Pfam" id="PF00646">
    <property type="entry name" value="F-box"/>
    <property type="match status" value="1"/>
</dbReference>
<evidence type="ECO:0000313" key="3">
    <source>
        <dbReference type="Proteomes" id="UP000694251"/>
    </source>
</evidence>
<sequence length="321" mass="36855">MEPIPNDLILEIFSRLPAKSVIGFRTLSKHWASMLRSPVFTELFLTRSSNRPRLLFAAERNGEWLFFSSPQPQNRYEKSSHLDYHTKFSGDVSRFICSYVSGLLCFPDLWLSKDASPVICNPTTGMYESLPDLMRYKNARGFLGFDPIGCFNDQLDDTSGLILVNYEGKLSGINWKYGQAGERRTVELRMWVLEDAEKHEWVKYVYTLPENEVLDSCDFSVAGVTTRGDIVLCMKYTCKPFYVFYFNPERNTLQSVEIQDFGANLEAVENCGRVYAFVNHVEDLRVNKGKQLKSSISAHAVTKYRSLIIITKRLKPKGEKK</sequence>
<dbReference type="PANTHER" id="PTHR31111">
    <property type="entry name" value="BNAA05G37150D PROTEIN-RELATED"/>
    <property type="match status" value="1"/>
</dbReference>
<dbReference type="OrthoDB" id="1025381at2759"/>
<gene>
    <name evidence="2" type="ORF">ISN44_As03g049420</name>
</gene>
<dbReference type="PANTHER" id="PTHR31111:SF130">
    <property type="entry name" value="F-BOX ASSOCIATED UBIQUITINATION EFFECTOR FAMILY PROTEIN"/>
    <property type="match status" value="1"/>
</dbReference>
<dbReference type="SMART" id="SM00256">
    <property type="entry name" value="FBOX"/>
    <property type="match status" value="1"/>
</dbReference>
<dbReference type="InterPro" id="IPR001810">
    <property type="entry name" value="F-box_dom"/>
</dbReference>
<dbReference type="NCBIfam" id="TIGR01640">
    <property type="entry name" value="F_box_assoc_1"/>
    <property type="match status" value="1"/>
</dbReference>
<proteinExistence type="predicted"/>
<feature type="domain" description="F-box" evidence="1">
    <location>
        <begin position="1"/>
        <end position="47"/>
    </location>
</feature>
<dbReference type="InterPro" id="IPR017451">
    <property type="entry name" value="F-box-assoc_interact_dom"/>
</dbReference>
<dbReference type="InterPro" id="IPR013187">
    <property type="entry name" value="F-box-assoc_dom_typ3"/>
</dbReference>